<dbReference type="Proteomes" id="UP000578531">
    <property type="component" value="Unassembled WGS sequence"/>
</dbReference>
<dbReference type="GeneID" id="59293413"/>
<comment type="similarity">
    <text evidence="1 3">Belongs to the citrate synthase family.</text>
</comment>
<sequence length="427" mass="46928">MRYLTSTATIGEQHTYEIPISHNAIHAPHFKQITAPDADTGLLISDPGLRNTAVVESEVAYLNGSTGTLHYRSYSVGELYHKDLQYEDVLHFLTWGYLPSQTQKAQLRTELAAALSTPADTIFSVIHAFPTTAPPMTMILAGLSAHLSSRPTTIPAFIGANLYEYANPPLTIEAQITPTLSALALVVAVTYCHRTSTPFTPPLPTLPFAANVFRMLGRPLSTHEHTAIEKLWLLYADHGLANATAAFLHTASTRADPVSCLIAALSAGYGPLHGGAIDMVYHMLARVGSTAQVPALIAEVKSGRGKLYGFGHRVYETVDPRAGFVKEILGGFERSKFEIVEVAEEIERCVSEDEWFRSRNIRMNVDLFGCFVYTALGLPPEIIFPLTAIARAQGYMARWREFNMNSPPIWRPQQIYTGPVATRSSKL</sequence>
<dbReference type="PANTHER" id="PTHR11739:SF4">
    <property type="entry name" value="CITRATE SYNTHASE, PEROXISOMAL"/>
    <property type="match status" value="1"/>
</dbReference>
<comment type="caution">
    <text evidence="4">The sequence shown here is derived from an EMBL/GenBank/DDBJ whole genome shotgun (WGS) entry which is preliminary data.</text>
</comment>
<dbReference type="PRINTS" id="PR00143">
    <property type="entry name" value="CITRTSNTHASE"/>
</dbReference>
<dbReference type="GO" id="GO:0005759">
    <property type="term" value="C:mitochondrial matrix"/>
    <property type="evidence" value="ECO:0007669"/>
    <property type="project" value="TreeGrafter"/>
</dbReference>
<dbReference type="Gene3D" id="1.10.580.10">
    <property type="entry name" value="Citrate Synthase, domain 1"/>
    <property type="match status" value="1"/>
</dbReference>
<dbReference type="GO" id="GO:0006099">
    <property type="term" value="P:tricarboxylic acid cycle"/>
    <property type="evidence" value="ECO:0007669"/>
    <property type="project" value="TreeGrafter"/>
</dbReference>
<name>A0A8H6CSZ7_9LECA</name>
<evidence type="ECO:0000313" key="5">
    <source>
        <dbReference type="Proteomes" id="UP000578531"/>
    </source>
</evidence>
<keyword evidence="5" id="KW-1185">Reference proteome</keyword>
<dbReference type="RefSeq" id="XP_037159416.1">
    <property type="nucleotide sequence ID" value="XM_037313650.1"/>
</dbReference>
<dbReference type="EMBL" id="JACCJC010000077">
    <property type="protein sequence ID" value="KAF6228601.1"/>
    <property type="molecule type" value="Genomic_DNA"/>
</dbReference>
<dbReference type="InterPro" id="IPR016143">
    <property type="entry name" value="Citrate_synth-like_sm_a-sub"/>
</dbReference>
<evidence type="ECO:0000313" key="4">
    <source>
        <dbReference type="EMBL" id="KAF6228601.1"/>
    </source>
</evidence>
<accession>A0A8H6CSZ7</accession>
<dbReference type="OrthoDB" id="435022at2759"/>
<dbReference type="InterPro" id="IPR002020">
    <property type="entry name" value="Citrate_synthase"/>
</dbReference>
<evidence type="ECO:0000256" key="1">
    <source>
        <dbReference type="ARBA" id="ARBA00010566"/>
    </source>
</evidence>
<evidence type="ECO:0000256" key="3">
    <source>
        <dbReference type="RuleBase" id="RU000441"/>
    </source>
</evidence>
<evidence type="ECO:0000256" key="2">
    <source>
        <dbReference type="ARBA" id="ARBA00022679"/>
    </source>
</evidence>
<proteinExistence type="inferred from homology"/>
<dbReference type="Gene3D" id="1.10.230.10">
    <property type="entry name" value="Cytochrome P450-Terp, domain 2"/>
    <property type="match status" value="1"/>
</dbReference>
<dbReference type="InterPro" id="IPR016142">
    <property type="entry name" value="Citrate_synth-like_lrg_a-sub"/>
</dbReference>
<gene>
    <name evidence="4" type="ORF">HO173_011772</name>
</gene>
<dbReference type="AlphaFoldDB" id="A0A8H6CSZ7"/>
<dbReference type="Pfam" id="PF00285">
    <property type="entry name" value="Citrate_synt"/>
    <property type="match status" value="1"/>
</dbReference>
<reference evidence="4 5" key="1">
    <citation type="journal article" date="2020" name="Genomics">
        <title>Complete, high-quality genomes from long-read metagenomic sequencing of two wolf lichen thalli reveals enigmatic genome architecture.</title>
        <authorList>
            <person name="McKenzie S.K."/>
            <person name="Walston R.F."/>
            <person name="Allen J.L."/>
        </authorList>
    </citation>
    <scope>NUCLEOTIDE SEQUENCE [LARGE SCALE GENOMIC DNA]</scope>
    <source>
        <strain evidence="4">WasteWater2</strain>
    </source>
</reference>
<dbReference type="SUPFAM" id="SSF48256">
    <property type="entry name" value="Citrate synthase"/>
    <property type="match status" value="1"/>
</dbReference>
<organism evidence="4 5">
    <name type="scientific">Letharia columbiana</name>
    <dbReference type="NCBI Taxonomy" id="112416"/>
    <lineage>
        <taxon>Eukaryota</taxon>
        <taxon>Fungi</taxon>
        <taxon>Dikarya</taxon>
        <taxon>Ascomycota</taxon>
        <taxon>Pezizomycotina</taxon>
        <taxon>Lecanoromycetes</taxon>
        <taxon>OSLEUM clade</taxon>
        <taxon>Lecanoromycetidae</taxon>
        <taxon>Lecanorales</taxon>
        <taxon>Lecanorineae</taxon>
        <taxon>Parmeliaceae</taxon>
        <taxon>Letharia</taxon>
    </lineage>
</organism>
<dbReference type="InterPro" id="IPR036969">
    <property type="entry name" value="Citrate_synthase_sf"/>
</dbReference>
<dbReference type="GO" id="GO:0046912">
    <property type="term" value="F:acyltransferase activity, acyl groups converted into alkyl on transfer"/>
    <property type="evidence" value="ECO:0007669"/>
    <property type="project" value="InterPro"/>
</dbReference>
<protein>
    <recommendedName>
        <fullName evidence="3">Citrate synthase</fullName>
    </recommendedName>
</protein>
<dbReference type="GO" id="GO:0005975">
    <property type="term" value="P:carbohydrate metabolic process"/>
    <property type="evidence" value="ECO:0007669"/>
    <property type="project" value="TreeGrafter"/>
</dbReference>
<dbReference type="PANTHER" id="PTHR11739">
    <property type="entry name" value="CITRATE SYNTHASE"/>
    <property type="match status" value="1"/>
</dbReference>
<keyword evidence="2 3" id="KW-0808">Transferase</keyword>